<dbReference type="PRINTS" id="PR01543">
    <property type="entry name" value="ANATRNSFRASE"/>
</dbReference>
<dbReference type="SUPFAM" id="SSF54001">
    <property type="entry name" value="Cysteine proteinases"/>
    <property type="match status" value="1"/>
</dbReference>
<evidence type="ECO:0000256" key="1">
    <source>
        <dbReference type="ARBA" id="ARBA00006547"/>
    </source>
</evidence>
<dbReference type="GO" id="GO:0016407">
    <property type="term" value="F:acetyltransferase activity"/>
    <property type="evidence" value="ECO:0007669"/>
    <property type="project" value="InterPro"/>
</dbReference>
<dbReference type="Gene3D" id="2.40.128.150">
    <property type="entry name" value="Cysteine proteinases"/>
    <property type="match status" value="1"/>
</dbReference>
<evidence type="ECO:0000256" key="2">
    <source>
        <dbReference type="RuleBase" id="RU003452"/>
    </source>
</evidence>
<name>A0A561WK56_ACTTI</name>
<sequence>MAAAEHDFDLDGYLRRIGWAGDAVADAVTLRSLHRAHVQSIPFENVDVFLLRTVPSLALSAVADKMVRGRRGGACYEHNILLAAALRAIGFRVTYLTGRVLARAVTRLPRTHLLLRVDVPGAPVPYIADVGFGSTTALLEAIPLVDGAESVQSGRRFRLRRRPRPEASDLWALQAVRGAAWDDQYEFTLEPFEEIDIFPMNWHVATNPRSPARQNLYVGIARPRGHLIVIGMRLIEVTPDGARRVRALRDQRELGRVLADDFAIDVPAGARWPA</sequence>
<keyword evidence="3" id="KW-0808">Transferase</keyword>
<dbReference type="Proteomes" id="UP000320239">
    <property type="component" value="Unassembled WGS sequence"/>
</dbReference>
<protein>
    <submittedName>
        <fullName evidence="3">N-hydroxyarylamine O-acetyltransferase</fullName>
    </submittedName>
</protein>
<dbReference type="EMBL" id="VIWY01000002">
    <property type="protein sequence ID" value="TWG24210.1"/>
    <property type="molecule type" value="Genomic_DNA"/>
</dbReference>
<comment type="similarity">
    <text evidence="1 2">Belongs to the arylamine N-acetyltransferase family.</text>
</comment>
<evidence type="ECO:0000313" key="4">
    <source>
        <dbReference type="Proteomes" id="UP000320239"/>
    </source>
</evidence>
<dbReference type="AlphaFoldDB" id="A0A561WK56"/>
<accession>A0A561WK56</accession>
<dbReference type="PANTHER" id="PTHR11786">
    <property type="entry name" value="N-HYDROXYARYLAMINE O-ACETYLTRANSFERASE"/>
    <property type="match status" value="1"/>
</dbReference>
<evidence type="ECO:0000313" key="3">
    <source>
        <dbReference type="EMBL" id="TWG24210.1"/>
    </source>
</evidence>
<dbReference type="InterPro" id="IPR038765">
    <property type="entry name" value="Papain-like_cys_pep_sf"/>
</dbReference>
<dbReference type="RefSeq" id="WP_211344346.1">
    <property type="nucleotide sequence ID" value="NZ_BOMX01000077.1"/>
</dbReference>
<dbReference type="Gene3D" id="3.30.2140.10">
    <property type="entry name" value="Arylamine N-acetyltransferase"/>
    <property type="match status" value="1"/>
</dbReference>
<gene>
    <name evidence="3" type="ORF">FHX34_102763</name>
</gene>
<organism evidence="3 4">
    <name type="scientific">Actinoplanes teichomyceticus</name>
    <dbReference type="NCBI Taxonomy" id="1867"/>
    <lineage>
        <taxon>Bacteria</taxon>
        <taxon>Bacillati</taxon>
        <taxon>Actinomycetota</taxon>
        <taxon>Actinomycetes</taxon>
        <taxon>Micromonosporales</taxon>
        <taxon>Micromonosporaceae</taxon>
        <taxon>Actinoplanes</taxon>
    </lineage>
</organism>
<dbReference type="Pfam" id="PF00797">
    <property type="entry name" value="Acetyltransf_2"/>
    <property type="match status" value="1"/>
</dbReference>
<proteinExistence type="inferred from homology"/>
<dbReference type="InterPro" id="IPR001447">
    <property type="entry name" value="Arylamine_N-AcTrfase"/>
</dbReference>
<comment type="caution">
    <text evidence="3">The sequence shown here is derived from an EMBL/GenBank/DDBJ whole genome shotgun (WGS) entry which is preliminary data.</text>
</comment>
<dbReference type="PANTHER" id="PTHR11786:SF0">
    <property type="entry name" value="ARYLAMINE N-ACETYLTRANSFERASE 4-RELATED"/>
    <property type="match status" value="1"/>
</dbReference>
<keyword evidence="4" id="KW-1185">Reference proteome</keyword>
<reference evidence="3 4" key="1">
    <citation type="submission" date="2019-06" db="EMBL/GenBank/DDBJ databases">
        <title>Sequencing the genomes of 1000 actinobacteria strains.</title>
        <authorList>
            <person name="Klenk H.-P."/>
        </authorList>
    </citation>
    <scope>NUCLEOTIDE SEQUENCE [LARGE SCALE GENOMIC DNA]</scope>
    <source>
        <strain evidence="3 4">DSM 43866</strain>
    </source>
</reference>